<gene>
    <name evidence="1" type="ORF">BaRGS_00000826</name>
</gene>
<evidence type="ECO:0000313" key="1">
    <source>
        <dbReference type="EMBL" id="KAK7507861.1"/>
    </source>
</evidence>
<protein>
    <submittedName>
        <fullName evidence="1">Uncharacterized protein</fullName>
    </submittedName>
</protein>
<organism evidence="1 2">
    <name type="scientific">Batillaria attramentaria</name>
    <dbReference type="NCBI Taxonomy" id="370345"/>
    <lineage>
        <taxon>Eukaryota</taxon>
        <taxon>Metazoa</taxon>
        <taxon>Spiralia</taxon>
        <taxon>Lophotrochozoa</taxon>
        <taxon>Mollusca</taxon>
        <taxon>Gastropoda</taxon>
        <taxon>Caenogastropoda</taxon>
        <taxon>Sorbeoconcha</taxon>
        <taxon>Cerithioidea</taxon>
        <taxon>Batillariidae</taxon>
        <taxon>Batillaria</taxon>
    </lineage>
</organism>
<name>A0ABD0M901_9CAEN</name>
<reference evidence="1 2" key="1">
    <citation type="journal article" date="2023" name="Sci. Data">
        <title>Genome assembly of the Korean intertidal mud-creeper Batillaria attramentaria.</title>
        <authorList>
            <person name="Patra A.K."/>
            <person name="Ho P.T."/>
            <person name="Jun S."/>
            <person name="Lee S.J."/>
            <person name="Kim Y."/>
            <person name="Won Y.J."/>
        </authorList>
    </citation>
    <scope>NUCLEOTIDE SEQUENCE [LARGE SCALE GENOMIC DNA]</scope>
    <source>
        <strain evidence="1">Wonlab-2016</strain>
    </source>
</reference>
<feature type="non-terminal residue" evidence="1">
    <location>
        <position position="134"/>
    </location>
</feature>
<dbReference type="Proteomes" id="UP001519460">
    <property type="component" value="Unassembled WGS sequence"/>
</dbReference>
<keyword evidence="2" id="KW-1185">Reference proteome</keyword>
<dbReference type="EMBL" id="JACVVK020000003">
    <property type="protein sequence ID" value="KAK7507861.1"/>
    <property type="molecule type" value="Genomic_DNA"/>
</dbReference>
<accession>A0ABD0M901</accession>
<dbReference type="AlphaFoldDB" id="A0ABD0M901"/>
<sequence length="134" mass="14540">MKTDYHKTNGVATARLLAAAAQSSFVPVTTDRPVPTVAGVRSYDLAQRTAFCFKTEAHSNAPPGVGACEQRDFPVPQKQLERLYPRSEFDWPASVRSCAQMGSSRSRPAYPVTPRTRSTSVIGACPAFSSFSAR</sequence>
<proteinExistence type="predicted"/>
<evidence type="ECO:0000313" key="2">
    <source>
        <dbReference type="Proteomes" id="UP001519460"/>
    </source>
</evidence>
<comment type="caution">
    <text evidence="1">The sequence shown here is derived from an EMBL/GenBank/DDBJ whole genome shotgun (WGS) entry which is preliminary data.</text>
</comment>